<dbReference type="EMBL" id="JAFNAA010000058">
    <property type="protein sequence ID" value="MBO1109898.1"/>
    <property type="molecule type" value="Genomic_DNA"/>
</dbReference>
<proteinExistence type="predicted"/>
<protein>
    <submittedName>
        <fullName evidence="2">IS3 family transposase</fullName>
    </submittedName>
</protein>
<reference evidence="2" key="1">
    <citation type="submission" date="2021-03" db="EMBL/GenBank/DDBJ databases">
        <title>Plesiomonas shigelloides zfcc0051, isolated from zebrafish feces.</title>
        <authorList>
            <person name="Vanderhoek Z."/>
            <person name="Gaulke C."/>
        </authorList>
    </citation>
    <scope>NUCLEOTIDE SEQUENCE</scope>
    <source>
        <strain evidence="2">Zfcc0051</strain>
    </source>
</reference>
<feature type="domain" description="HTH-like" evidence="1">
    <location>
        <begin position="2"/>
        <end position="47"/>
    </location>
</feature>
<dbReference type="Pfam" id="PF13276">
    <property type="entry name" value="HTH_21"/>
    <property type="match status" value="1"/>
</dbReference>
<dbReference type="PANTHER" id="PTHR46889">
    <property type="entry name" value="TRANSPOSASE INSF FOR INSERTION SEQUENCE IS3B-RELATED"/>
    <property type="match status" value="1"/>
</dbReference>
<sequence>MMKQFWLESGCVYGYRKVHSDLRDLSESCGINQVYRLMRSAGLKAQVGYREPRYRKGDSHFITPNRLQRQFNPIVLDEVWVTDITYIRTYEY</sequence>
<evidence type="ECO:0000259" key="1">
    <source>
        <dbReference type="Pfam" id="PF13276"/>
    </source>
</evidence>
<dbReference type="InterPro" id="IPR025948">
    <property type="entry name" value="HTH-like_dom"/>
</dbReference>
<accession>A0A8I1W903</accession>
<evidence type="ECO:0000313" key="2">
    <source>
        <dbReference type="EMBL" id="MBO1109898.1"/>
    </source>
</evidence>
<name>A0A8I1W903_PLESH</name>
<dbReference type="InterPro" id="IPR050900">
    <property type="entry name" value="Transposase_IS3/IS150/IS904"/>
</dbReference>
<dbReference type="PANTHER" id="PTHR46889:SF4">
    <property type="entry name" value="TRANSPOSASE INSO FOR INSERTION SEQUENCE ELEMENT IS911B-RELATED"/>
    <property type="match status" value="1"/>
</dbReference>
<comment type="caution">
    <text evidence="2">The sequence shown here is derived from an EMBL/GenBank/DDBJ whole genome shotgun (WGS) entry which is preliminary data.</text>
</comment>
<evidence type="ECO:0000313" key="3">
    <source>
        <dbReference type="Proteomes" id="UP000664658"/>
    </source>
</evidence>
<dbReference type="Proteomes" id="UP000664658">
    <property type="component" value="Unassembled WGS sequence"/>
</dbReference>
<dbReference type="AlphaFoldDB" id="A0A8I1W903"/>
<organism evidence="2 3">
    <name type="scientific">Plesiomonas shigelloides</name>
    <name type="common">Aeromonas shigelloides</name>
    <dbReference type="NCBI Taxonomy" id="703"/>
    <lineage>
        <taxon>Bacteria</taxon>
        <taxon>Pseudomonadati</taxon>
        <taxon>Pseudomonadota</taxon>
        <taxon>Gammaproteobacteria</taxon>
        <taxon>Enterobacterales</taxon>
        <taxon>Enterobacteriaceae</taxon>
        <taxon>Plesiomonas</taxon>
    </lineage>
</organism>
<gene>
    <name evidence="2" type="ORF">J2R62_17170</name>
</gene>